<dbReference type="Proteomes" id="UP000005408">
    <property type="component" value="Unassembled WGS sequence"/>
</dbReference>
<feature type="compositionally biased region" description="Basic and acidic residues" evidence="1">
    <location>
        <begin position="78"/>
        <end position="89"/>
    </location>
</feature>
<accession>A0A8W8LHX6</accession>
<dbReference type="AlphaFoldDB" id="A0A8W8LHX6"/>
<feature type="region of interest" description="Disordered" evidence="1">
    <location>
        <begin position="69"/>
        <end position="104"/>
    </location>
</feature>
<feature type="compositionally biased region" description="Polar residues" evidence="1">
    <location>
        <begin position="1"/>
        <end position="10"/>
    </location>
</feature>
<keyword evidence="3" id="KW-1185">Reference proteome</keyword>
<proteinExistence type="predicted"/>
<organism evidence="2 3">
    <name type="scientific">Magallana gigas</name>
    <name type="common">Pacific oyster</name>
    <name type="synonym">Crassostrea gigas</name>
    <dbReference type="NCBI Taxonomy" id="29159"/>
    <lineage>
        <taxon>Eukaryota</taxon>
        <taxon>Metazoa</taxon>
        <taxon>Spiralia</taxon>
        <taxon>Lophotrochozoa</taxon>
        <taxon>Mollusca</taxon>
        <taxon>Bivalvia</taxon>
        <taxon>Autobranchia</taxon>
        <taxon>Pteriomorphia</taxon>
        <taxon>Ostreida</taxon>
        <taxon>Ostreoidea</taxon>
        <taxon>Ostreidae</taxon>
        <taxon>Magallana</taxon>
    </lineage>
</organism>
<reference evidence="2" key="1">
    <citation type="submission" date="2022-08" db="UniProtKB">
        <authorList>
            <consortium name="EnsemblMetazoa"/>
        </authorList>
    </citation>
    <scope>IDENTIFICATION</scope>
    <source>
        <strain evidence="2">05x7-T-G4-1.051#20</strain>
    </source>
</reference>
<protein>
    <submittedName>
        <fullName evidence="2">Uncharacterized protein</fullName>
    </submittedName>
</protein>
<name>A0A8W8LHX6_MAGGI</name>
<evidence type="ECO:0000313" key="3">
    <source>
        <dbReference type="Proteomes" id="UP000005408"/>
    </source>
</evidence>
<dbReference type="EnsemblMetazoa" id="G2831.1">
    <property type="protein sequence ID" value="G2831.1:cds"/>
    <property type="gene ID" value="G2831"/>
</dbReference>
<evidence type="ECO:0000256" key="1">
    <source>
        <dbReference type="SAM" id="MobiDB-lite"/>
    </source>
</evidence>
<sequence>MEVVNETPSKALSGERPSQDGQGVTVTLHTPSKAIFGESPSQDGQDTVEVTLNTPKVCTSSDPITVTKRTHKNSKRVVGRERETLHRMGEATYRAPAVGDEGAG</sequence>
<evidence type="ECO:0000313" key="2">
    <source>
        <dbReference type="EnsemblMetazoa" id="G2831.1:cds"/>
    </source>
</evidence>
<feature type="region of interest" description="Disordered" evidence="1">
    <location>
        <begin position="1"/>
        <end position="25"/>
    </location>
</feature>